<dbReference type="PANTHER" id="PTHR43293">
    <property type="entry name" value="ACETATE COA-TRANSFERASE YDIF"/>
    <property type="match status" value="1"/>
</dbReference>
<gene>
    <name evidence="1" type="ORF">METZ01_LOCUS216981</name>
</gene>
<name>A0A382FPU7_9ZZZZ</name>
<accession>A0A382FPU7</accession>
<dbReference type="InterPro" id="IPR004165">
    <property type="entry name" value="CoA_trans_fam_I"/>
</dbReference>
<organism evidence="1">
    <name type="scientific">marine metagenome</name>
    <dbReference type="NCBI Taxonomy" id="408172"/>
    <lineage>
        <taxon>unclassified sequences</taxon>
        <taxon>metagenomes</taxon>
        <taxon>ecological metagenomes</taxon>
    </lineage>
</organism>
<sequence length="254" mass="27979">MIPSLSATLDNDDQACNGMASFIPVIAFQLARLTHAPDLVWVASAVGLDARPERVPASTLEAPLWRDSIMYLEQYSTFWDIVLKGSWLQKFCVGAAQLDRYGNGNNSVIGDDYHRPKVRLPGTAGLGDMGSIGKRLFFWNPNHNPRSFVEKVDFVSCAGWLGGGDERERLGLTGGPELVITNLCVMDFHPETKHMRLKSVHPGVTAEEVQEATGFELLIEDSAVPETAVPTVEQVGLIRDVIDPDGMRLREFGR</sequence>
<evidence type="ECO:0008006" key="2">
    <source>
        <dbReference type="Google" id="ProtNLM"/>
    </source>
</evidence>
<dbReference type="EMBL" id="UINC01050768">
    <property type="protein sequence ID" value="SVB64127.1"/>
    <property type="molecule type" value="Genomic_DNA"/>
</dbReference>
<evidence type="ECO:0000313" key="1">
    <source>
        <dbReference type="EMBL" id="SVB64127.1"/>
    </source>
</evidence>
<dbReference type="PANTHER" id="PTHR43293:SF3">
    <property type="entry name" value="CHOLESTEROL RING-CLEAVING HYDROLASE IPDB SUBUNIT"/>
    <property type="match status" value="1"/>
</dbReference>
<dbReference type="Gene3D" id="3.40.1080.10">
    <property type="entry name" value="Glutaconate Coenzyme A-transferase"/>
    <property type="match status" value="1"/>
</dbReference>
<dbReference type="Pfam" id="PF01144">
    <property type="entry name" value="CoA_trans"/>
    <property type="match status" value="1"/>
</dbReference>
<dbReference type="SMART" id="SM00882">
    <property type="entry name" value="CoA_trans"/>
    <property type="match status" value="1"/>
</dbReference>
<dbReference type="SUPFAM" id="SSF100950">
    <property type="entry name" value="NagB/RpiA/CoA transferase-like"/>
    <property type="match status" value="1"/>
</dbReference>
<dbReference type="AlphaFoldDB" id="A0A382FPU7"/>
<dbReference type="InterPro" id="IPR037171">
    <property type="entry name" value="NagB/RpiA_transferase-like"/>
</dbReference>
<proteinExistence type="predicted"/>
<reference evidence="1" key="1">
    <citation type="submission" date="2018-05" db="EMBL/GenBank/DDBJ databases">
        <authorList>
            <person name="Lanie J.A."/>
            <person name="Ng W.-L."/>
            <person name="Kazmierczak K.M."/>
            <person name="Andrzejewski T.M."/>
            <person name="Davidsen T.M."/>
            <person name="Wayne K.J."/>
            <person name="Tettelin H."/>
            <person name="Glass J.I."/>
            <person name="Rusch D."/>
            <person name="Podicherti R."/>
            <person name="Tsui H.-C.T."/>
            <person name="Winkler M.E."/>
        </authorList>
    </citation>
    <scope>NUCLEOTIDE SEQUENCE</scope>
</reference>
<dbReference type="GO" id="GO:0008410">
    <property type="term" value="F:CoA-transferase activity"/>
    <property type="evidence" value="ECO:0007669"/>
    <property type="project" value="InterPro"/>
</dbReference>
<protein>
    <recommendedName>
        <fullName evidence="2">3-oxoadipate--succinyl-CoA transferase subunit B</fullName>
    </recommendedName>
</protein>